<comment type="caution">
    <text evidence="1">The sequence shown here is derived from an EMBL/GenBank/DDBJ whole genome shotgun (WGS) entry which is preliminary data.</text>
</comment>
<keyword evidence="2" id="KW-1185">Reference proteome</keyword>
<proteinExistence type="predicted"/>
<dbReference type="PANTHER" id="PTHR47326">
    <property type="entry name" value="TRANSPOSABLE ELEMENT TC3 TRANSPOSASE-LIKE PROTEIN"/>
    <property type="match status" value="1"/>
</dbReference>
<dbReference type="AlphaFoldDB" id="A0A8X7B8Y2"/>
<dbReference type="InterPro" id="IPR036397">
    <property type="entry name" value="RNaseH_sf"/>
</dbReference>
<protein>
    <submittedName>
        <fullName evidence="1">Uncharacterized protein</fullName>
    </submittedName>
</protein>
<name>A0A8X7B8Y2_TRICX</name>
<dbReference type="PANTHER" id="PTHR47326:SF1">
    <property type="entry name" value="HTH PSQ-TYPE DOMAIN-CONTAINING PROTEIN"/>
    <property type="match status" value="1"/>
</dbReference>
<dbReference type="Gene3D" id="3.30.420.10">
    <property type="entry name" value="Ribonuclease H-like superfamily/Ribonuclease H"/>
    <property type="match status" value="1"/>
</dbReference>
<gene>
    <name evidence="1" type="ORF">TNCV_2176431</name>
</gene>
<organism evidence="1 2">
    <name type="scientific">Trichonephila clavipes</name>
    <name type="common">Golden silk orbweaver</name>
    <name type="synonym">Nephila clavipes</name>
    <dbReference type="NCBI Taxonomy" id="2585209"/>
    <lineage>
        <taxon>Eukaryota</taxon>
        <taxon>Metazoa</taxon>
        <taxon>Ecdysozoa</taxon>
        <taxon>Arthropoda</taxon>
        <taxon>Chelicerata</taxon>
        <taxon>Arachnida</taxon>
        <taxon>Araneae</taxon>
        <taxon>Araneomorphae</taxon>
        <taxon>Entelegynae</taxon>
        <taxon>Araneoidea</taxon>
        <taxon>Nephilidae</taxon>
        <taxon>Trichonephila</taxon>
    </lineage>
</organism>
<sequence length="72" mass="7988">DVPIAIHKLIGFEHDGAPTYFSTDMCTYLNDTFGVQWIGNDGRVPWPPRSPDISSLDYFYGLSDKSCLGDSS</sequence>
<feature type="non-terminal residue" evidence="1">
    <location>
        <position position="1"/>
    </location>
</feature>
<evidence type="ECO:0000313" key="2">
    <source>
        <dbReference type="Proteomes" id="UP000887159"/>
    </source>
</evidence>
<accession>A0A8X7B8Y2</accession>
<reference evidence="1" key="1">
    <citation type="submission" date="2020-08" db="EMBL/GenBank/DDBJ databases">
        <title>Multicomponent nature underlies the extraordinary mechanical properties of spider dragline silk.</title>
        <authorList>
            <person name="Kono N."/>
            <person name="Nakamura H."/>
            <person name="Mori M."/>
            <person name="Yoshida Y."/>
            <person name="Ohtoshi R."/>
            <person name="Malay A.D."/>
            <person name="Moran D.A.P."/>
            <person name="Tomita M."/>
            <person name="Numata K."/>
            <person name="Arakawa K."/>
        </authorList>
    </citation>
    <scope>NUCLEOTIDE SEQUENCE</scope>
</reference>
<dbReference type="Proteomes" id="UP000887159">
    <property type="component" value="Unassembled WGS sequence"/>
</dbReference>
<dbReference type="EMBL" id="BMAU01021361">
    <property type="protein sequence ID" value="GFY22382.1"/>
    <property type="molecule type" value="Genomic_DNA"/>
</dbReference>
<evidence type="ECO:0000313" key="1">
    <source>
        <dbReference type="EMBL" id="GFY22382.1"/>
    </source>
</evidence>
<dbReference type="GO" id="GO:0003676">
    <property type="term" value="F:nucleic acid binding"/>
    <property type="evidence" value="ECO:0007669"/>
    <property type="project" value="InterPro"/>
</dbReference>